<reference evidence="3" key="1">
    <citation type="journal article" date="2023" name="Science">
        <title>Genome structures resolve the early diversification of teleost fishes.</title>
        <authorList>
            <person name="Parey E."/>
            <person name="Louis A."/>
            <person name="Montfort J."/>
            <person name="Bouchez O."/>
            <person name="Roques C."/>
            <person name="Iampietro C."/>
            <person name="Lluch J."/>
            <person name="Castinel A."/>
            <person name="Donnadieu C."/>
            <person name="Desvignes T."/>
            <person name="Floi Bucao C."/>
            <person name="Jouanno E."/>
            <person name="Wen M."/>
            <person name="Mejri S."/>
            <person name="Dirks R."/>
            <person name="Jansen H."/>
            <person name="Henkel C."/>
            <person name="Chen W.J."/>
            <person name="Zahm M."/>
            <person name="Cabau C."/>
            <person name="Klopp C."/>
            <person name="Thompson A.W."/>
            <person name="Robinson-Rechavi M."/>
            <person name="Braasch I."/>
            <person name="Lecointre G."/>
            <person name="Bobe J."/>
            <person name="Postlethwait J.H."/>
            <person name="Berthelot C."/>
            <person name="Roest Crollius H."/>
            <person name="Guiguen Y."/>
        </authorList>
    </citation>
    <scope>NUCLEOTIDE SEQUENCE</scope>
    <source>
        <strain evidence="3">WJC10195</strain>
    </source>
</reference>
<feature type="region of interest" description="Disordered" evidence="1">
    <location>
        <begin position="152"/>
        <end position="188"/>
    </location>
</feature>
<sequence length="202" mass="22445">MRLRSACGRPFYKHGEGVIETGRIGPIYASFPAATGHIDPRAGPRRVRAREGREPNFHPSVRPLSSGRPTTFGKAEACRLPRPTLLGRETRDVIPRKGSTYRVAWAFFVAALMSPVALLARAHHLPRDITAEVRLLAVESFFCHHYVSQHPPPQLAPKLTERSAEETRPARSAPHKVTSSSQTPNPVSTELESAFRHFSFPN</sequence>
<keyword evidence="2" id="KW-0812">Transmembrane</keyword>
<evidence type="ECO:0000313" key="4">
    <source>
        <dbReference type="Proteomes" id="UP001152622"/>
    </source>
</evidence>
<evidence type="ECO:0000256" key="1">
    <source>
        <dbReference type="SAM" id="MobiDB-lite"/>
    </source>
</evidence>
<keyword evidence="2" id="KW-1133">Transmembrane helix</keyword>
<feature type="compositionally biased region" description="Polar residues" evidence="1">
    <location>
        <begin position="177"/>
        <end position="188"/>
    </location>
</feature>
<organism evidence="3 4">
    <name type="scientific">Synaphobranchus kaupii</name>
    <name type="common">Kaup's arrowtooth eel</name>
    <dbReference type="NCBI Taxonomy" id="118154"/>
    <lineage>
        <taxon>Eukaryota</taxon>
        <taxon>Metazoa</taxon>
        <taxon>Chordata</taxon>
        <taxon>Craniata</taxon>
        <taxon>Vertebrata</taxon>
        <taxon>Euteleostomi</taxon>
        <taxon>Actinopterygii</taxon>
        <taxon>Neopterygii</taxon>
        <taxon>Teleostei</taxon>
        <taxon>Anguilliformes</taxon>
        <taxon>Synaphobranchidae</taxon>
        <taxon>Synaphobranchus</taxon>
    </lineage>
</organism>
<dbReference type="AlphaFoldDB" id="A0A9Q1F4B1"/>
<proteinExistence type="predicted"/>
<name>A0A9Q1F4B1_SYNKA</name>
<keyword evidence="4" id="KW-1185">Reference proteome</keyword>
<feature type="compositionally biased region" description="Basic and acidic residues" evidence="1">
    <location>
        <begin position="159"/>
        <end position="169"/>
    </location>
</feature>
<feature type="region of interest" description="Disordered" evidence="1">
    <location>
        <begin position="51"/>
        <end position="73"/>
    </location>
</feature>
<dbReference type="Proteomes" id="UP001152622">
    <property type="component" value="Chromosome 9"/>
</dbReference>
<feature type="transmembrane region" description="Helical" evidence="2">
    <location>
        <begin position="103"/>
        <end position="120"/>
    </location>
</feature>
<gene>
    <name evidence="3" type="ORF">SKAU_G00258750</name>
</gene>
<comment type="caution">
    <text evidence="3">The sequence shown here is derived from an EMBL/GenBank/DDBJ whole genome shotgun (WGS) entry which is preliminary data.</text>
</comment>
<evidence type="ECO:0000256" key="2">
    <source>
        <dbReference type="SAM" id="Phobius"/>
    </source>
</evidence>
<protein>
    <submittedName>
        <fullName evidence="3">Uncharacterized protein</fullName>
    </submittedName>
</protein>
<accession>A0A9Q1F4B1</accession>
<dbReference type="EMBL" id="JAINUF010000009">
    <property type="protein sequence ID" value="KAJ8350745.1"/>
    <property type="molecule type" value="Genomic_DNA"/>
</dbReference>
<keyword evidence="2" id="KW-0472">Membrane</keyword>
<evidence type="ECO:0000313" key="3">
    <source>
        <dbReference type="EMBL" id="KAJ8350745.1"/>
    </source>
</evidence>